<reference evidence="5 6" key="1">
    <citation type="submission" date="2024-02" db="EMBL/GenBank/DDBJ databases">
        <title>Discinaceae phylogenomics.</title>
        <authorList>
            <person name="Dirks A.C."/>
            <person name="James T.Y."/>
        </authorList>
    </citation>
    <scope>NUCLEOTIDE SEQUENCE [LARGE SCALE GENOMIC DNA]</scope>
    <source>
        <strain evidence="5 6">ACD0624</strain>
    </source>
</reference>
<feature type="region of interest" description="Disordered" evidence="3">
    <location>
        <begin position="1"/>
        <end position="20"/>
    </location>
</feature>
<keyword evidence="2" id="KW-0539">Nucleus</keyword>
<dbReference type="Pfam" id="PF12157">
    <property type="entry name" value="DUF3591"/>
    <property type="match status" value="1"/>
</dbReference>
<evidence type="ECO:0000313" key="6">
    <source>
        <dbReference type="Proteomes" id="UP001447188"/>
    </source>
</evidence>
<comment type="caution">
    <text evidence="5">The sequence shown here is derived from an EMBL/GenBank/DDBJ whole genome shotgun (WGS) entry which is preliminary data.</text>
</comment>
<evidence type="ECO:0000256" key="1">
    <source>
        <dbReference type="ARBA" id="ARBA00004123"/>
    </source>
</evidence>
<name>A0ABR3G8T2_9PEZI</name>
<feature type="domain" description="Transcription initiation factor TFIID subunit 1 histone acetyltransferase" evidence="4">
    <location>
        <begin position="423"/>
        <end position="869"/>
    </location>
</feature>
<evidence type="ECO:0000313" key="5">
    <source>
        <dbReference type="EMBL" id="KAL0632330.1"/>
    </source>
</evidence>
<protein>
    <recommendedName>
        <fullName evidence="4">Transcription initiation factor TFIID subunit 1 histone acetyltransferase domain-containing protein</fullName>
    </recommendedName>
</protein>
<feature type="compositionally biased region" description="Polar residues" evidence="3">
    <location>
        <begin position="1030"/>
        <end position="1039"/>
    </location>
</feature>
<proteinExistence type="predicted"/>
<dbReference type="EMBL" id="JBBBZM010000174">
    <property type="protein sequence ID" value="KAL0632330.1"/>
    <property type="molecule type" value="Genomic_DNA"/>
</dbReference>
<dbReference type="InterPro" id="IPR022591">
    <property type="entry name" value="TAF1_HAT_dom"/>
</dbReference>
<dbReference type="InterPro" id="IPR040240">
    <property type="entry name" value="TAF1"/>
</dbReference>
<evidence type="ECO:0000256" key="2">
    <source>
        <dbReference type="ARBA" id="ARBA00023242"/>
    </source>
</evidence>
<keyword evidence="6" id="KW-1185">Reference proteome</keyword>
<feature type="compositionally biased region" description="Basic and acidic residues" evidence="3">
    <location>
        <begin position="1006"/>
        <end position="1017"/>
    </location>
</feature>
<dbReference type="PANTHER" id="PTHR13900:SF0">
    <property type="entry name" value="TRANSCRIPTION INITIATION FACTOR TFIID SUBUNIT 1"/>
    <property type="match status" value="1"/>
</dbReference>
<evidence type="ECO:0000256" key="3">
    <source>
        <dbReference type="SAM" id="MobiDB-lite"/>
    </source>
</evidence>
<accession>A0ABR3G8T2</accession>
<feature type="region of interest" description="Disordered" evidence="3">
    <location>
        <begin position="1006"/>
        <end position="1046"/>
    </location>
</feature>
<dbReference type="PANTHER" id="PTHR13900">
    <property type="entry name" value="TRANSCRIPTION INITIATION FACTOR TFIID"/>
    <property type="match status" value="1"/>
</dbReference>
<comment type="subcellular location">
    <subcellularLocation>
        <location evidence="1">Nucleus</location>
    </subcellularLocation>
</comment>
<organism evidence="5 6">
    <name type="scientific">Discina gigas</name>
    <dbReference type="NCBI Taxonomy" id="1032678"/>
    <lineage>
        <taxon>Eukaryota</taxon>
        <taxon>Fungi</taxon>
        <taxon>Dikarya</taxon>
        <taxon>Ascomycota</taxon>
        <taxon>Pezizomycotina</taxon>
        <taxon>Pezizomycetes</taxon>
        <taxon>Pezizales</taxon>
        <taxon>Discinaceae</taxon>
        <taxon>Discina</taxon>
    </lineage>
</organism>
<sequence length="1093" mass="122180">MTTLIITPTTRPKSPPTAEYPDDDALISGILNGDAIAGDVPGDFNFGDTVGKVDDAVDYEDISDDDLPGEEETTLKRETGVGADADDDLFDLMNEGEAGGGGGGALGDELDDLFGDMSDPPAAIVGGELDMGLPMDMGLDFADGTVVPLVSVDGVPLGDGQGGFFREIDFGMGPGGVVLGGQRSEPTPQELVKQYFPDFEPHKILSFNSLFKSKPATLSTTLGKPPRVCVPTKINLEMAVDDQTLFSKATATVGKMHVERKGRGVVIIPPVIEEVESDDEDLKADGEDTGRDASFERDLVLACDDWDSKIDAILATPPPSPVHPKREYDEDDAEFCLANVHTEESRPEKRIKLNSFLDALPDSWLDEEAILNGNLISISARVTLDLNDPYLLVDIRQPNEIRRTRRIGGEFKRRVNKDLTQRYNISNDEAYDLLKENHQNKVRSTIGQLNIEHSMPALRLQTPYYKTKLSIKEARSFHRPSLHFHVNQEIRFSKIKTRKKKTYRGKDIQTVLNTTKDISLMDNCNFILLEYSEEYPTVMSNFGMGSRLINYYRRKGPDDESRPKYDIGETQVLMSQDRSPFWNFGTVDPGETVPTLYNRMSRAPIFKQSPKSTDFLVVRNTHDNQSHYFLRTIPHVYVVGQLLPVTDVPGPHSRKVTTAAKNRLKMVCYRVVKRKEGKAIAVKDISAHFPENNDLQNRQKIKEFMGYQKSSGLWEMKPGEIVPDEPAIRAMVKPEDLCLLEAMQVGVRNLADAGYAKTVEDDEDDDKDGMSLEQQLTPWVSTKNFINATQGKAMLQLHGEGDPSGRGEAFSFVRTSMKGGFKAVGESVEEKMDKARLKELGGHSYNVARQQRQYEEAIDRIWRAQHRSLSSMEPPDLELEDSQRDEHVDDLFEEGRTPRSEAVTPGPNSWLNPDDETMSQFSRFSATNQRGKVLKIMRRVRNEEGDMENKVEVVTDAKVIRQYLQRRRDLEAEKTQVENIVPTGNDEEDQRNKKRLLIELQRLQRNKERREARERQGKKNSFGGDVMSPEATTPGSPMISTPVPGKTVTTRKCANCGQAGHIRTNKKLCPKLNGQWAELGMSPPAPAGTPTGS</sequence>
<gene>
    <name evidence="5" type="ORF">Q9L58_008768</name>
</gene>
<feature type="region of interest" description="Disordered" evidence="3">
    <location>
        <begin position="892"/>
        <end position="916"/>
    </location>
</feature>
<dbReference type="Proteomes" id="UP001447188">
    <property type="component" value="Unassembled WGS sequence"/>
</dbReference>
<evidence type="ECO:0000259" key="4">
    <source>
        <dbReference type="Pfam" id="PF12157"/>
    </source>
</evidence>
<feature type="compositionally biased region" description="Polar residues" evidence="3">
    <location>
        <begin position="1"/>
        <end position="12"/>
    </location>
</feature>